<evidence type="ECO:0000313" key="1">
    <source>
        <dbReference type="EMBL" id="KAK8916366.1"/>
    </source>
</evidence>
<sequence length="100" mass="11354">MKHPVHLISPLFPQILAHPVPLRIELSNLDTFNETDDPVAHVEHFATVTRIYNAKDLHLYCVFPATLKGESLAWFHSLKEGEFKNFADLAPLFSNQFAAI</sequence>
<keyword evidence="2" id="KW-1185">Reference proteome</keyword>
<organism evidence="1 2">
    <name type="scientific">Platanthera zijinensis</name>
    <dbReference type="NCBI Taxonomy" id="2320716"/>
    <lineage>
        <taxon>Eukaryota</taxon>
        <taxon>Viridiplantae</taxon>
        <taxon>Streptophyta</taxon>
        <taxon>Embryophyta</taxon>
        <taxon>Tracheophyta</taxon>
        <taxon>Spermatophyta</taxon>
        <taxon>Magnoliopsida</taxon>
        <taxon>Liliopsida</taxon>
        <taxon>Asparagales</taxon>
        <taxon>Orchidaceae</taxon>
        <taxon>Orchidoideae</taxon>
        <taxon>Orchideae</taxon>
        <taxon>Orchidinae</taxon>
        <taxon>Platanthera</taxon>
    </lineage>
</organism>
<dbReference type="PANTHER" id="PTHR33223:SF10">
    <property type="entry name" value="AMINOTRANSFERASE-LIKE PLANT MOBILE DOMAIN-CONTAINING PROTEIN"/>
    <property type="match status" value="1"/>
</dbReference>
<dbReference type="Proteomes" id="UP001418222">
    <property type="component" value="Unassembled WGS sequence"/>
</dbReference>
<evidence type="ECO:0000313" key="2">
    <source>
        <dbReference type="Proteomes" id="UP001418222"/>
    </source>
</evidence>
<comment type="caution">
    <text evidence="1">The sequence shown here is derived from an EMBL/GenBank/DDBJ whole genome shotgun (WGS) entry which is preliminary data.</text>
</comment>
<dbReference type="AlphaFoldDB" id="A0AAP0FV40"/>
<accession>A0AAP0FV40</accession>
<dbReference type="EMBL" id="JBBWWQ010000020">
    <property type="protein sequence ID" value="KAK8916366.1"/>
    <property type="molecule type" value="Genomic_DNA"/>
</dbReference>
<gene>
    <name evidence="1" type="ORF">KSP39_PZI023204</name>
</gene>
<name>A0AAP0FV40_9ASPA</name>
<evidence type="ECO:0008006" key="3">
    <source>
        <dbReference type="Google" id="ProtNLM"/>
    </source>
</evidence>
<proteinExistence type="predicted"/>
<reference evidence="1 2" key="1">
    <citation type="journal article" date="2022" name="Nat. Plants">
        <title>Genomes of leafy and leafless Platanthera orchids illuminate the evolution of mycoheterotrophy.</title>
        <authorList>
            <person name="Li M.H."/>
            <person name="Liu K.W."/>
            <person name="Li Z."/>
            <person name="Lu H.C."/>
            <person name="Ye Q.L."/>
            <person name="Zhang D."/>
            <person name="Wang J.Y."/>
            <person name="Li Y.F."/>
            <person name="Zhong Z.M."/>
            <person name="Liu X."/>
            <person name="Yu X."/>
            <person name="Liu D.K."/>
            <person name="Tu X.D."/>
            <person name="Liu B."/>
            <person name="Hao Y."/>
            <person name="Liao X.Y."/>
            <person name="Jiang Y.T."/>
            <person name="Sun W.H."/>
            <person name="Chen J."/>
            <person name="Chen Y.Q."/>
            <person name="Ai Y."/>
            <person name="Zhai J.W."/>
            <person name="Wu S.S."/>
            <person name="Zhou Z."/>
            <person name="Hsiao Y.Y."/>
            <person name="Wu W.L."/>
            <person name="Chen Y.Y."/>
            <person name="Lin Y.F."/>
            <person name="Hsu J.L."/>
            <person name="Li C.Y."/>
            <person name="Wang Z.W."/>
            <person name="Zhao X."/>
            <person name="Zhong W.Y."/>
            <person name="Ma X.K."/>
            <person name="Ma L."/>
            <person name="Huang J."/>
            <person name="Chen G.Z."/>
            <person name="Huang M.Z."/>
            <person name="Huang L."/>
            <person name="Peng D.H."/>
            <person name="Luo Y.B."/>
            <person name="Zou S.Q."/>
            <person name="Chen S.P."/>
            <person name="Lan S."/>
            <person name="Tsai W.C."/>
            <person name="Van de Peer Y."/>
            <person name="Liu Z.J."/>
        </authorList>
    </citation>
    <scope>NUCLEOTIDE SEQUENCE [LARGE SCALE GENOMIC DNA]</scope>
    <source>
        <strain evidence="1">Lor287</strain>
    </source>
</reference>
<protein>
    <recommendedName>
        <fullName evidence="3">Retrotransposon gag domain-containing protein</fullName>
    </recommendedName>
</protein>
<dbReference type="PANTHER" id="PTHR33223">
    <property type="entry name" value="CCHC-TYPE DOMAIN-CONTAINING PROTEIN"/>
    <property type="match status" value="1"/>
</dbReference>